<dbReference type="EMBL" id="FNOW01000017">
    <property type="protein sequence ID" value="SDX87496.1"/>
    <property type="molecule type" value="Genomic_DNA"/>
</dbReference>
<sequence>MNTSRATASDPERLMLTGELTIYTVGETLAQLRAQLAEQPIRALDLSEVTELDGAGLQVLLWLCDTAQARGQPLRVVAHSTAVAEVLNLLQLNERLALTASPSGGTTS</sequence>
<dbReference type="PROSITE" id="PS50801">
    <property type="entry name" value="STAS"/>
    <property type="match status" value="1"/>
</dbReference>
<gene>
    <name evidence="2" type="ORF">SAMN05421644_11721</name>
</gene>
<evidence type="ECO:0000259" key="1">
    <source>
        <dbReference type="PROSITE" id="PS50801"/>
    </source>
</evidence>
<dbReference type="InterPro" id="IPR002645">
    <property type="entry name" value="STAS_dom"/>
</dbReference>
<proteinExistence type="predicted"/>
<evidence type="ECO:0000313" key="3">
    <source>
        <dbReference type="Proteomes" id="UP000198672"/>
    </source>
</evidence>
<dbReference type="InterPro" id="IPR052746">
    <property type="entry name" value="MlaB_ABC_Transporter"/>
</dbReference>
<organism evidence="2 3">
    <name type="scientific">Allochromatium warmingii</name>
    <name type="common">Chromatium warmingii</name>
    <dbReference type="NCBI Taxonomy" id="61595"/>
    <lineage>
        <taxon>Bacteria</taxon>
        <taxon>Pseudomonadati</taxon>
        <taxon>Pseudomonadota</taxon>
        <taxon>Gammaproteobacteria</taxon>
        <taxon>Chromatiales</taxon>
        <taxon>Chromatiaceae</taxon>
        <taxon>Allochromatium</taxon>
    </lineage>
</organism>
<feature type="domain" description="STAS" evidence="1">
    <location>
        <begin position="14"/>
        <end position="108"/>
    </location>
</feature>
<dbReference type="PANTHER" id="PTHR35849">
    <property type="entry name" value="BLR2341 PROTEIN"/>
    <property type="match status" value="1"/>
</dbReference>
<protein>
    <submittedName>
        <fullName evidence="2">Anti-anti-sigma factor</fullName>
    </submittedName>
</protein>
<dbReference type="RefSeq" id="WP_091333383.1">
    <property type="nucleotide sequence ID" value="NZ_FNOW01000017.1"/>
</dbReference>
<name>A0A1H3F924_ALLWA</name>
<dbReference type="PANTHER" id="PTHR35849:SF2">
    <property type="entry name" value="BLR2341 PROTEIN"/>
    <property type="match status" value="1"/>
</dbReference>
<dbReference type="CDD" id="cd07043">
    <property type="entry name" value="STAS_anti-anti-sigma_factors"/>
    <property type="match status" value="1"/>
</dbReference>
<dbReference type="Proteomes" id="UP000198672">
    <property type="component" value="Unassembled WGS sequence"/>
</dbReference>
<dbReference type="InterPro" id="IPR058548">
    <property type="entry name" value="MlaB-like_STAS"/>
</dbReference>
<dbReference type="Gene3D" id="3.30.750.24">
    <property type="entry name" value="STAS domain"/>
    <property type="match status" value="1"/>
</dbReference>
<dbReference type="Pfam" id="PF13466">
    <property type="entry name" value="STAS_2"/>
    <property type="match status" value="1"/>
</dbReference>
<dbReference type="InterPro" id="IPR036513">
    <property type="entry name" value="STAS_dom_sf"/>
</dbReference>
<reference evidence="3" key="1">
    <citation type="submission" date="2016-10" db="EMBL/GenBank/DDBJ databases">
        <authorList>
            <person name="Varghese N."/>
            <person name="Submissions S."/>
        </authorList>
    </citation>
    <scope>NUCLEOTIDE SEQUENCE [LARGE SCALE GENOMIC DNA]</scope>
    <source>
        <strain evidence="3">DSM 173</strain>
    </source>
</reference>
<dbReference type="STRING" id="61595.SAMN05421644_11721"/>
<accession>A0A1H3F924</accession>
<dbReference type="OrthoDB" id="3296574at2"/>
<dbReference type="AlphaFoldDB" id="A0A1H3F924"/>
<dbReference type="SUPFAM" id="SSF52091">
    <property type="entry name" value="SpoIIaa-like"/>
    <property type="match status" value="1"/>
</dbReference>
<keyword evidence="3" id="KW-1185">Reference proteome</keyword>
<evidence type="ECO:0000313" key="2">
    <source>
        <dbReference type="EMBL" id="SDX87496.1"/>
    </source>
</evidence>